<accession>A0A0F9I889</accession>
<dbReference type="AlphaFoldDB" id="A0A0F9I889"/>
<sequence length="103" mass="11279">MTGEMFKSDVTPEAYPIHFAIAEALGGTVQPFDQYQGPYVLIGDDIRCGEEPYQIAPRGLGIVRLWLIDEDAGPVVYNEANEKTAPFPYDCADLAVEAARSVL</sequence>
<gene>
    <name evidence="1" type="ORF">LCGC14_1908700</name>
</gene>
<dbReference type="EMBL" id="LAZR01020123">
    <property type="protein sequence ID" value="KKL90035.1"/>
    <property type="molecule type" value="Genomic_DNA"/>
</dbReference>
<proteinExistence type="predicted"/>
<protein>
    <submittedName>
        <fullName evidence="1">Uncharacterized protein</fullName>
    </submittedName>
</protein>
<evidence type="ECO:0000313" key="1">
    <source>
        <dbReference type="EMBL" id="KKL90035.1"/>
    </source>
</evidence>
<organism evidence="1">
    <name type="scientific">marine sediment metagenome</name>
    <dbReference type="NCBI Taxonomy" id="412755"/>
    <lineage>
        <taxon>unclassified sequences</taxon>
        <taxon>metagenomes</taxon>
        <taxon>ecological metagenomes</taxon>
    </lineage>
</organism>
<name>A0A0F9I889_9ZZZZ</name>
<comment type="caution">
    <text evidence="1">The sequence shown here is derived from an EMBL/GenBank/DDBJ whole genome shotgun (WGS) entry which is preliminary data.</text>
</comment>
<reference evidence="1" key="1">
    <citation type="journal article" date="2015" name="Nature">
        <title>Complex archaea that bridge the gap between prokaryotes and eukaryotes.</title>
        <authorList>
            <person name="Spang A."/>
            <person name="Saw J.H."/>
            <person name="Jorgensen S.L."/>
            <person name="Zaremba-Niedzwiedzka K."/>
            <person name="Martijn J."/>
            <person name="Lind A.E."/>
            <person name="van Eijk R."/>
            <person name="Schleper C."/>
            <person name="Guy L."/>
            <person name="Ettema T.J."/>
        </authorList>
    </citation>
    <scope>NUCLEOTIDE SEQUENCE</scope>
</reference>